<feature type="transmembrane region" description="Helical" evidence="1">
    <location>
        <begin position="12"/>
        <end position="35"/>
    </location>
</feature>
<keyword evidence="1" id="KW-1133">Transmembrane helix</keyword>
<keyword evidence="1" id="KW-0812">Transmembrane</keyword>
<protein>
    <recommendedName>
        <fullName evidence="3">Sulfite exporter TauE/SafE family protein</fullName>
    </recommendedName>
</protein>
<keyword evidence="1" id="KW-0472">Membrane</keyword>
<evidence type="ECO:0008006" key="3">
    <source>
        <dbReference type="Google" id="ProtNLM"/>
    </source>
</evidence>
<feature type="non-terminal residue" evidence="2">
    <location>
        <position position="50"/>
    </location>
</feature>
<sequence length="50" mass="5297">MEELFKTDLSINVIISISISSFLIGILGGFVGLALGTIRLPILLLLGIDP</sequence>
<reference evidence="2" key="1">
    <citation type="submission" date="2018-05" db="EMBL/GenBank/DDBJ databases">
        <authorList>
            <person name="Lanie J.A."/>
            <person name="Ng W.-L."/>
            <person name="Kazmierczak K.M."/>
            <person name="Andrzejewski T.M."/>
            <person name="Davidsen T.M."/>
            <person name="Wayne K.J."/>
            <person name="Tettelin H."/>
            <person name="Glass J.I."/>
            <person name="Rusch D."/>
            <person name="Podicherti R."/>
            <person name="Tsui H.-C.T."/>
            <person name="Winkler M.E."/>
        </authorList>
    </citation>
    <scope>NUCLEOTIDE SEQUENCE</scope>
</reference>
<evidence type="ECO:0000256" key="1">
    <source>
        <dbReference type="SAM" id="Phobius"/>
    </source>
</evidence>
<evidence type="ECO:0000313" key="2">
    <source>
        <dbReference type="EMBL" id="SVC09689.1"/>
    </source>
</evidence>
<proteinExistence type="predicted"/>
<gene>
    <name evidence="2" type="ORF">METZ01_LOCUS262543</name>
</gene>
<name>A0A382JDF3_9ZZZZ</name>
<accession>A0A382JDF3</accession>
<dbReference type="EMBL" id="UINC01073365">
    <property type="protein sequence ID" value="SVC09689.1"/>
    <property type="molecule type" value="Genomic_DNA"/>
</dbReference>
<organism evidence="2">
    <name type="scientific">marine metagenome</name>
    <dbReference type="NCBI Taxonomy" id="408172"/>
    <lineage>
        <taxon>unclassified sequences</taxon>
        <taxon>metagenomes</taxon>
        <taxon>ecological metagenomes</taxon>
    </lineage>
</organism>
<dbReference type="AlphaFoldDB" id="A0A382JDF3"/>